<evidence type="ECO:0000256" key="1">
    <source>
        <dbReference type="SAM" id="Phobius"/>
    </source>
</evidence>
<dbReference type="EMBL" id="GL348713">
    <property type="protein sequence ID" value="EFH67504.1"/>
    <property type="molecule type" value="Genomic_DNA"/>
</dbReference>
<protein>
    <submittedName>
        <fullName evidence="2">Predicted protein</fullName>
    </submittedName>
</protein>
<accession>D7KMV2</accession>
<feature type="transmembrane region" description="Helical" evidence="1">
    <location>
        <begin position="52"/>
        <end position="74"/>
    </location>
</feature>
<sequence>MHSSPPATAKRDLLVAIENHVGCFGGWFSLWVRLVIVEMAMTDLVLRVTLVNTVWCLDGWLCLWVRMVTLVSVVKKAFSRWFQRDNGCVLGFDCKSVKTKLGRVEFRIWPQWCGISKLRIDWVKFGIWFISRGVLTSEGESLLVQHASGGGFNRESWGVGVWMIFQRKRFNMRFNGFQRVEMGVLFLLLEVVFVDSRGTKVGWSWIAGFRRTAGFRRFNKVVSLFLNWWADRNYKIRENRVWQEQTRILWVMGQTAKPVREYREELNHQSQNQINEST</sequence>
<evidence type="ECO:0000313" key="3">
    <source>
        <dbReference type="Proteomes" id="UP000008694"/>
    </source>
</evidence>
<evidence type="ECO:0000313" key="2">
    <source>
        <dbReference type="EMBL" id="EFH67504.1"/>
    </source>
</evidence>
<reference evidence="3" key="1">
    <citation type="journal article" date="2011" name="Nat. Genet.">
        <title>The Arabidopsis lyrata genome sequence and the basis of rapid genome size change.</title>
        <authorList>
            <person name="Hu T.T."/>
            <person name="Pattyn P."/>
            <person name="Bakker E.G."/>
            <person name="Cao J."/>
            <person name="Cheng J.-F."/>
            <person name="Clark R.M."/>
            <person name="Fahlgren N."/>
            <person name="Fawcett J.A."/>
            <person name="Grimwood J."/>
            <person name="Gundlach H."/>
            <person name="Haberer G."/>
            <person name="Hollister J.D."/>
            <person name="Ossowski S."/>
            <person name="Ottilar R.P."/>
            <person name="Salamov A.A."/>
            <person name="Schneeberger K."/>
            <person name="Spannagl M."/>
            <person name="Wang X."/>
            <person name="Yang L."/>
            <person name="Nasrallah M.E."/>
            <person name="Bergelson J."/>
            <person name="Carrington J.C."/>
            <person name="Gaut B.S."/>
            <person name="Schmutz J."/>
            <person name="Mayer K.F.X."/>
            <person name="Van de Peer Y."/>
            <person name="Grigoriev I.V."/>
            <person name="Nordborg M."/>
            <person name="Weigel D."/>
            <person name="Guo Y.-L."/>
        </authorList>
    </citation>
    <scope>NUCLEOTIDE SEQUENCE [LARGE SCALE GENOMIC DNA]</scope>
    <source>
        <strain evidence="3">cv. MN47</strain>
    </source>
</reference>
<dbReference type="HOGENOM" id="CLU_1002363_0_0_1"/>
<keyword evidence="1" id="KW-0812">Transmembrane</keyword>
<keyword evidence="1" id="KW-0472">Membrane</keyword>
<dbReference type="Gramene" id="Al_scaffold_0001_3788">
    <property type="protein sequence ID" value="Al_scaffold_0001_3788"/>
    <property type="gene ID" value="Al_scaffold_0001_3788"/>
</dbReference>
<dbReference type="AlphaFoldDB" id="D7KMV2"/>
<name>D7KMV2_ARALL</name>
<keyword evidence="3" id="KW-1185">Reference proteome</keyword>
<feature type="transmembrane region" description="Helical" evidence="1">
    <location>
        <begin position="12"/>
        <end position="32"/>
    </location>
</feature>
<organism evidence="3">
    <name type="scientific">Arabidopsis lyrata subsp. lyrata</name>
    <name type="common">Lyre-leaved rock-cress</name>
    <dbReference type="NCBI Taxonomy" id="81972"/>
    <lineage>
        <taxon>Eukaryota</taxon>
        <taxon>Viridiplantae</taxon>
        <taxon>Streptophyta</taxon>
        <taxon>Embryophyta</taxon>
        <taxon>Tracheophyta</taxon>
        <taxon>Spermatophyta</taxon>
        <taxon>Magnoliopsida</taxon>
        <taxon>eudicotyledons</taxon>
        <taxon>Gunneridae</taxon>
        <taxon>Pentapetalae</taxon>
        <taxon>rosids</taxon>
        <taxon>malvids</taxon>
        <taxon>Brassicales</taxon>
        <taxon>Brassicaceae</taxon>
        <taxon>Camelineae</taxon>
        <taxon>Arabidopsis</taxon>
    </lineage>
</organism>
<gene>
    <name evidence="2" type="ORF">ARALYDRAFT_681465</name>
</gene>
<dbReference type="Proteomes" id="UP000008694">
    <property type="component" value="Unassembled WGS sequence"/>
</dbReference>
<proteinExistence type="predicted"/>
<keyword evidence="1" id="KW-1133">Transmembrane helix</keyword>